<evidence type="ECO:0000313" key="2">
    <source>
        <dbReference type="Proteomes" id="UP000623842"/>
    </source>
</evidence>
<protein>
    <recommendedName>
        <fullName evidence="3">Ankyrin repeat domain-containing protein</fullName>
    </recommendedName>
</protein>
<proteinExistence type="predicted"/>
<reference evidence="1" key="1">
    <citation type="journal article" date="2014" name="Int. J. Syst. Evol. Microbiol.">
        <title>Complete genome sequence of Corynebacterium casei LMG S-19264T (=DSM 44701T), isolated from a smear-ripened cheese.</title>
        <authorList>
            <consortium name="US DOE Joint Genome Institute (JGI-PGF)"/>
            <person name="Walter F."/>
            <person name="Albersmeier A."/>
            <person name="Kalinowski J."/>
            <person name="Ruckert C."/>
        </authorList>
    </citation>
    <scope>NUCLEOTIDE SEQUENCE</scope>
    <source>
        <strain evidence="1">KCTC 42731</strain>
    </source>
</reference>
<dbReference type="Proteomes" id="UP000623842">
    <property type="component" value="Unassembled WGS sequence"/>
</dbReference>
<name>A0A919ENW3_9GAMM</name>
<evidence type="ECO:0000313" key="1">
    <source>
        <dbReference type="EMBL" id="GHG04241.1"/>
    </source>
</evidence>
<keyword evidence="2" id="KW-1185">Reference proteome</keyword>
<dbReference type="EMBL" id="BNCK01000010">
    <property type="protein sequence ID" value="GHG04241.1"/>
    <property type="molecule type" value="Genomic_DNA"/>
</dbReference>
<comment type="caution">
    <text evidence="1">The sequence shown here is derived from an EMBL/GenBank/DDBJ whole genome shotgun (WGS) entry which is preliminary data.</text>
</comment>
<reference evidence="1" key="2">
    <citation type="submission" date="2020-09" db="EMBL/GenBank/DDBJ databases">
        <authorList>
            <person name="Sun Q."/>
            <person name="Kim S."/>
        </authorList>
    </citation>
    <scope>NUCLEOTIDE SEQUENCE</scope>
    <source>
        <strain evidence="1">KCTC 42731</strain>
    </source>
</reference>
<accession>A0A919ENW3</accession>
<gene>
    <name evidence="1" type="ORF">GCM10017161_37170</name>
</gene>
<dbReference type="RefSeq" id="WP_189773794.1">
    <property type="nucleotide sequence ID" value="NZ_BNCK01000010.1"/>
</dbReference>
<dbReference type="AlphaFoldDB" id="A0A919ENW3"/>
<sequence>MKFWILATFLLIGTYLLVSSTVKPDVNSGQEIDLVEQPKLTKEADLIAIGGQEEPDESVFNCSSKNSMQTKINALMTQQQTLIDGFEQRLAGITQVNSEVERLRASMQGEANEQENNFRSVSQMMAKHNRLLESSISNNSPENVKAMIKAINDNKNRKLSREGAAILKDYIEQKDFTGLRMAFDSNQFDKQSYLDGDSIFSYLVKNNTNMNLSDWENIQSLELPLSLDDYILLTKLKVDNEVFKLFPPPNNSISNQVWKENGKLNSLITIALKNLNLAGLHYWLTQEGVNKSDNISLYSHIPVIDNDQATDTLQAMVGELIQNGYVVINITDYLRLLGFFTDKQLELLEINRDGFTEEEFYEMSETKKALLTIDSEIKSLQSFCDEQIRSAEFIESNTTYVGKTKELTNSMHLSEVFSVDIDKRYIRALKSNNWSEILEILNQLDLDAKDNEQMLNAVLYRALVTRAEFDVIKGILEQGAQLPENAVIILASQGNFTLIKSLEKYGLDLFYSDSSHMNAVDANVKYMTNTKLIDYLAAQGLNFNNSSLSFALLKYQRGDKRTSTIANLLKHGVVIDESHLEQVEKIKKNDETAYKKLIKTFPVLMK</sequence>
<organism evidence="1 2">
    <name type="scientific">Thalassotalea marina</name>
    <dbReference type="NCBI Taxonomy" id="1673741"/>
    <lineage>
        <taxon>Bacteria</taxon>
        <taxon>Pseudomonadati</taxon>
        <taxon>Pseudomonadota</taxon>
        <taxon>Gammaproteobacteria</taxon>
        <taxon>Alteromonadales</taxon>
        <taxon>Colwelliaceae</taxon>
        <taxon>Thalassotalea</taxon>
    </lineage>
</organism>
<evidence type="ECO:0008006" key="3">
    <source>
        <dbReference type="Google" id="ProtNLM"/>
    </source>
</evidence>